<evidence type="ECO:0000313" key="6">
    <source>
        <dbReference type="Proteomes" id="UP001152320"/>
    </source>
</evidence>
<feature type="transmembrane region" description="Helical" evidence="4">
    <location>
        <begin position="91"/>
        <end position="110"/>
    </location>
</feature>
<feature type="transmembrane region" description="Helical" evidence="4">
    <location>
        <begin position="116"/>
        <end position="133"/>
    </location>
</feature>
<proteinExistence type="inferred from homology"/>
<reference evidence="5" key="1">
    <citation type="submission" date="2021-10" db="EMBL/GenBank/DDBJ databases">
        <title>Tropical sea cucumber genome reveals ecological adaptation and Cuvierian tubules defense mechanism.</title>
        <authorList>
            <person name="Chen T."/>
        </authorList>
    </citation>
    <scope>NUCLEOTIDE SEQUENCE</scope>
    <source>
        <strain evidence="5">Nanhai2018</strain>
        <tissue evidence="5">Muscle</tissue>
    </source>
</reference>
<dbReference type="Proteomes" id="UP001152320">
    <property type="component" value="Chromosome 7"/>
</dbReference>
<name>A0A9Q1C727_HOLLE</name>
<organism evidence="5 6">
    <name type="scientific">Holothuria leucospilota</name>
    <name type="common">Black long sea cucumber</name>
    <name type="synonym">Mertensiothuria leucospilota</name>
    <dbReference type="NCBI Taxonomy" id="206669"/>
    <lineage>
        <taxon>Eukaryota</taxon>
        <taxon>Metazoa</taxon>
        <taxon>Echinodermata</taxon>
        <taxon>Eleutherozoa</taxon>
        <taxon>Echinozoa</taxon>
        <taxon>Holothuroidea</taxon>
        <taxon>Aspidochirotacea</taxon>
        <taxon>Aspidochirotida</taxon>
        <taxon>Holothuriidae</taxon>
        <taxon>Holothuria</taxon>
    </lineage>
</organism>
<dbReference type="EMBL" id="JAIZAY010000007">
    <property type="protein sequence ID" value="KAJ8039309.1"/>
    <property type="molecule type" value="Genomic_DNA"/>
</dbReference>
<evidence type="ECO:0000256" key="1">
    <source>
        <dbReference type="ARBA" id="ARBA00022692"/>
    </source>
</evidence>
<keyword evidence="2 4" id="KW-1133">Transmembrane helix</keyword>
<feature type="transmembrane region" description="Helical" evidence="4">
    <location>
        <begin position="27"/>
        <end position="44"/>
    </location>
</feature>
<keyword evidence="4" id="KW-0187">Copper transport</keyword>
<evidence type="ECO:0000256" key="2">
    <source>
        <dbReference type="ARBA" id="ARBA00022989"/>
    </source>
</evidence>
<dbReference type="GO" id="GO:0005375">
    <property type="term" value="F:copper ion transmembrane transporter activity"/>
    <property type="evidence" value="ECO:0007669"/>
    <property type="project" value="UniProtKB-UniRule"/>
</dbReference>
<keyword evidence="6" id="KW-1185">Reference proteome</keyword>
<accession>A0A9Q1C727</accession>
<dbReference type="OrthoDB" id="161814at2759"/>
<evidence type="ECO:0000313" key="5">
    <source>
        <dbReference type="EMBL" id="KAJ8039309.1"/>
    </source>
</evidence>
<keyword evidence="4" id="KW-0186">Copper</keyword>
<dbReference type="InterPro" id="IPR007274">
    <property type="entry name" value="Cop_transporter"/>
</dbReference>
<comment type="caution">
    <text evidence="5">The sequence shown here is derived from an EMBL/GenBank/DDBJ whole genome shotgun (WGS) entry which is preliminary data.</text>
</comment>
<keyword evidence="3 4" id="KW-0472">Membrane</keyword>
<evidence type="ECO:0000256" key="4">
    <source>
        <dbReference type="RuleBase" id="RU367022"/>
    </source>
</evidence>
<dbReference type="PANTHER" id="PTHR12483">
    <property type="entry name" value="SOLUTE CARRIER FAMILY 31 COPPER TRANSPORTERS"/>
    <property type="match status" value="1"/>
</dbReference>
<keyword evidence="4" id="KW-0406">Ion transport</keyword>
<sequence length="148" mass="16828">MSYVYFHLNYTATILVEQWSTTGTWDLFGSCLAVFVLAILYEGLKVFREVMLRSALINVRYNTSGISKNKDTVLVETKGLARTHFCSCSHFLQTFLHIIQTAIGYCLMLVVMTFNLWLTLSIVFGAGAGYFVFGWRKSIVVDINESLR</sequence>
<keyword evidence="4" id="KW-0813">Transport</keyword>
<keyword evidence="1 4" id="KW-0812">Transmembrane</keyword>
<dbReference type="GO" id="GO:0016020">
    <property type="term" value="C:membrane"/>
    <property type="evidence" value="ECO:0007669"/>
    <property type="project" value="UniProtKB-SubCell"/>
</dbReference>
<evidence type="ECO:0000256" key="3">
    <source>
        <dbReference type="ARBA" id="ARBA00023136"/>
    </source>
</evidence>
<dbReference type="AlphaFoldDB" id="A0A9Q1C727"/>
<comment type="subcellular location">
    <subcellularLocation>
        <location evidence="4">Membrane</location>
        <topology evidence="4">Multi-pass membrane protein</topology>
    </subcellularLocation>
</comment>
<comment type="similarity">
    <text evidence="4">Belongs to the copper transporter (Ctr) (TC 1.A.56) family. SLC31A subfamily.</text>
</comment>
<protein>
    <recommendedName>
        <fullName evidence="4">Copper transport protein</fullName>
    </recommendedName>
</protein>
<gene>
    <name evidence="5" type="ORF">HOLleu_16979</name>
</gene>
<dbReference type="PANTHER" id="PTHR12483:SF115">
    <property type="entry name" value="COPPER TRANSPORT PROTEIN"/>
    <property type="match status" value="1"/>
</dbReference>
<dbReference type="Pfam" id="PF04145">
    <property type="entry name" value="Ctr"/>
    <property type="match status" value="1"/>
</dbReference>